<evidence type="ECO:0000256" key="2">
    <source>
        <dbReference type="SAM" id="Phobius"/>
    </source>
</evidence>
<dbReference type="InterPro" id="IPR011050">
    <property type="entry name" value="Pectin_lyase_fold/virulence"/>
</dbReference>
<name>A0ABQ9WUG5_9EUKA</name>
<evidence type="ECO:0000313" key="4">
    <source>
        <dbReference type="Proteomes" id="UP001281761"/>
    </source>
</evidence>
<dbReference type="SUPFAM" id="SSF51126">
    <property type="entry name" value="Pectin lyase-like"/>
    <property type="match status" value="2"/>
</dbReference>
<dbReference type="Proteomes" id="UP001281761">
    <property type="component" value="Unassembled WGS sequence"/>
</dbReference>
<gene>
    <name evidence="3" type="ORF">BLNAU_21959</name>
</gene>
<keyword evidence="4" id="KW-1185">Reference proteome</keyword>
<proteinExistence type="predicted"/>
<dbReference type="EMBL" id="JARBJD010000362">
    <property type="protein sequence ID" value="KAK2943132.1"/>
    <property type="molecule type" value="Genomic_DNA"/>
</dbReference>
<keyword evidence="2" id="KW-1133">Transmembrane helix</keyword>
<protein>
    <recommendedName>
        <fullName evidence="5">Right handed beta helix domain-containing protein</fullName>
    </recommendedName>
</protein>
<evidence type="ECO:0008006" key="5">
    <source>
        <dbReference type="Google" id="ProtNLM"/>
    </source>
</evidence>
<keyword evidence="2" id="KW-0472">Membrane</keyword>
<accession>A0ABQ9WUG5</accession>
<feature type="transmembrane region" description="Helical" evidence="2">
    <location>
        <begin position="484"/>
        <end position="510"/>
    </location>
</feature>
<keyword evidence="2" id="KW-0812">Transmembrane</keyword>
<reference evidence="3 4" key="1">
    <citation type="journal article" date="2022" name="bioRxiv">
        <title>Genomics of Preaxostyla Flagellates Illuminates Evolutionary Transitions and the Path Towards Mitochondrial Loss.</title>
        <authorList>
            <person name="Novak L.V.F."/>
            <person name="Treitli S.C."/>
            <person name="Pyrih J."/>
            <person name="Halakuc P."/>
            <person name="Pipaliya S.V."/>
            <person name="Vacek V."/>
            <person name="Brzon O."/>
            <person name="Soukal P."/>
            <person name="Eme L."/>
            <person name="Dacks J.B."/>
            <person name="Karnkowska A."/>
            <person name="Elias M."/>
            <person name="Hampl V."/>
        </authorList>
    </citation>
    <scope>NUCLEOTIDE SEQUENCE [LARGE SCALE GENOMIC DNA]</scope>
    <source>
        <strain evidence="3">NAU3</strain>
        <tissue evidence="3">Gut</tissue>
    </source>
</reference>
<sequence>MFLSLIVVFASIHSDRIDLLDVMKEYADDVSEIKLKDGEYCARDLPLKHRKLTFIGNVDTVTLDMRGLSESAFDLESSTLTLISISIKPPQLAVFTKSKFSKLNVTSCKFVTKEMEYPILEGISSQLIVQNVSFTEIHFMYSLIQGPPGDNEAVLSLIVQNCSFSNFRVHTQRPLLAGADVQNVSVVDTSFSEIKCTNVDPLPDEAIEGTADREVSIQKSTISNVDGALSGALVFGMQATKLYLIHVTIEDSANAIRHSNNVAFAPKSEVVVRMCTTKFTKTTEVWPNGGFLYLPHNQSMLTIHHTTADHSSAPNGSGGWVFVSGQCDLDLQLVTSKDTSAGKCGGFVFAGGMVEKLLFSEVDVNDSKAEENGGALFVSNAREVQISHGVFMRCGSIQNGGAVFVDKADETTVTFERDIFDDNEASKGHGPDVVISYDEAKTYRVQKADFVKCVSTAKQNGVWFLPFNVGTEWSNTRELANRQIIVVSVVCGCVFLALCILIPCLACCCYRRRKNAAYKQIETEQQPNYSESQSTRPSHAPNEGQNDPQTQINYQQSSPQSINS</sequence>
<comment type="caution">
    <text evidence="3">The sequence shown here is derived from an EMBL/GenBank/DDBJ whole genome shotgun (WGS) entry which is preliminary data.</text>
</comment>
<organism evidence="3 4">
    <name type="scientific">Blattamonas nauphoetae</name>
    <dbReference type="NCBI Taxonomy" id="2049346"/>
    <lineage>
        <taxon>Eukaryota</taxon>
        <taxon>Metamonada</taxon>
        <taxon>Preaxostyla</taxon>
        <taxon>Oxymonadida</taxon>
        <taxon>Blattamonas</taxon>
    </lineage>
</organism>
<feature type="region of interest" description="Disordered" evidence="1">
    <location>
        <begin position="523"/>
        <end position="564"/>
    </location>
</feature>
<evidence type="ECO:0000313" key="3">
    <source>
        <dbReference type="EMBL" id="KAK2943132.1"/>
    </source>
</evidence>
<evidence type="ECO:0000256" key="1">
    <source>
        <dbReference type="SAM" id="MobiDB-lite"/>
    </source>
</evidence>